<feature type="transmembrane region" description="Helical" evidence="8">
    <location>
        <begin position="105"/>
        <end position="122"/>
    </location>
</feature>
<evidence type="ECO:0000256" key="1">
    <source>
        <dbReference type="ARBA" id="ARBA00004651"/>
    </source>
</evidence>
<evidence type="ECO:0000256" key="3">
    <source>
        <dbReference type="ARBA" id="ARBA00022448"/>
    </source>
</evidence>
<evidence type="ECO:0000256" key="4">
    <source>
        <dbReference type="ARBA" id="ARBA00022475"/>
    </source>
</evidence>
<evidence type="ECO:0000256" key="7">
    <source>
        <dbReference type="ARBA" id="ARBA00023136"/>
    </source>
</evidence>
<evidence type="ECO:0000256" key="8">
    <source>
        <dbReference type="SAM" id="Phobius"/>
    </source>
</evidence>
<evidence type="ECO:0000259" key="9">
    <source>
        <dbReference type="Pfam" id="PF00892"/>
    </source>
</evidence>
<dbReference type="InterPro" id="IPR037185">
    <property type="entry name" value="EmrE-like"/>
</dbReference>
<gene>
    <name evidence="10" type="primary">rarD</name>
    <name evidence="10" type="ORF">ACFOEK_14475</name>
</gene>
<dbReference type="NCBIfam" id="TIGR00688">
    <property type="entry name" value="rarD"/>
    <property type="match status" value="1"/>
</dbReference>
<dbReference type="PANTHER" id="PTHR22911">
    <property type="entry name" value="ACYL-MALONYL CONDENSING ENZYME-RELATED"/>
    <property type="match status" value="1"/>
</dbReference>
<name>A0ABV7HEG8_9GAMM</name>
<keyword evidence="4" id="KW-1003">Cell membrane</keyword>
<evidence type="ECO:0000256" key="5">
    <source>
        <dbReference type="ARBA" id="ARBA00022692"/>
    </source>
</evidence>
<feature type="transmembrane region" description="Helical" evidence="8">
    <location>
        <begin position="245"/>
        <end position="263"/>
    </location>
</feature>
<dbReference type="SUPFAM" id="SSF103481">
    <property type="entry name" value="Multidrug resistance efflux transporter EmrE"/>
    <property type="match status" value="2"/>
</dbReference>
<feature type="transmembrane region" description="Helical" evidence="8">
    <location>
        <begin position="213"/>
        <end position="233"/>
    </location>
</feature>
<keyword evidence="3" id="KW-0813">Transport</keyword>
<evidence type="ECO:0000256" key="2">
    <source>
        <dbReference type="ARBA" id="ARBA00007362"/>
    </source>
</evidence>
<keyword evidence="5 8" id="KW-0812">Transmembrane</keyword>
<evidence type="ECO:0000313" key="11">
    <source>
        <dbReference type="Proteomes" id="UP001595476"/>
    </source>
</evidence>
<keyword evidence="6 8" id="KW-1133">Transmembrane helix</keyword>
<evidence type="ECO:0000256" key="6">
    <source>
        <dbReference type="ARBA" id="ARBA00022989"/>
    </source>
</evidence>
<accession>A0ABV7HEG8</accession>
<reference evidence="11" key="1">
    <citation type="journal article" date="2019" name="Int. J. Syst. Evol. Microbiol.">
        <title>The Global Catalogue of Microorganisms (GCM) 10K type strain sequencing project: providing services to taxonomists for standard genome sequencing and annotation.</title>
        <authorList>
            <consortium name="The Broad Institute Genomics Platform"/>
            <consortium name="The Broad Institute Genome Sequencing Center for Infectious Disease"/>
            <person name="Wu L."/>
            <person name="Ma J."/>
        </authorList>
    </citation>
    <scope>NUCLEOTIDE SEQUENCE [LARGE SCALE GENOMIC DNA]</scope>
    <source>
        <strain evidence="11">KCTC 52438</strain>
    </source>
</reference>
<feature type="transmembrane region" description="Helical" evidence="8">
    <location>
        <begin position="77"/>
        <end position="99"/>
    </location>
</feature>
<comment type="similarity">
    <text evidence="2">Belongs to the EamA transporter family.</text>
</comment>
<protein>
    <submittedName>
        <fullName evidence="10">EamA family transporter RarD</fullName>
    </submittedName>
</protein>
<feature type="transmembrane region" description="Helical" evidence="8">
    <location>
        <begin position="7"/>
        <end position="24"/>
    </location>
</feature>
<dbReference type="EMBL" id="JBHRSZ010000006">
    <property type="protein sequence ID" value="MFC3152237.1"/>
    <property type="molecule type" value="Genomic_DNA"/>
</dbReference>
<dbReference type="InterPro" id="IPR000620">
    <property type="entry name" value="EamA_dom"/>
</dbReference>
<feature type="transmembrane region" description="Helical" evidence="8">
    <location>
        <begin position="180"/>
        <end position="198"/>
    </location>
</feature>
<comment type="caution">
    <text evidence="10">The sequence shown here is derived from an EMBL/GenBank/DDBJ whole genome shotgun (WGS) entry which is preliminary data.</text>
</comment>
<dbReference type="Proteomes" id="UP001595476">
    <property type="component" value="Unassembled WGS sequence"/>
</dbReference>
<proteinExistence type="inferred from homology"/>
<evidence type="ECO:0000313" key="10">
    <source>
        <dbReference type="EMBL" id="MFC3152237.1"/>
    </source>
</evidence>
<organism evidence="10 11">
    <name type="scientific">Litoribrevibacter euphylliae</name>
    <dbReference type="NCBI Taxonomy" id="1834034"/>
    <lineage>
        <taxon>Bacteria</taxon>
        <taxon>Pseudomonadati</taxon>
        <taxon>Pseudomonadota</taxon>
        <taxon>Gammaproteobacteria</taxon>
        <taxon>Oceanospirillales</taxon>
        <taxon>Oceanospirillaceae</taxon>
        <taxon>Litoribrevibacter</taxon>
    </lineage>
</organism>
<keyword evidence="7 8" id="KW-0472">Membrane</keyword>
<sequence length="300" mass="33232">MPTSKSSLFHLSLVLMAFLTWGITPLYFKWLGEVPAIEVVVHRVIWSSIVLWCLLWFSGLWSTFISLWKDGAVRRRLFVTSVLITGNWLIFVYAVLTNQTVEASLGYYINPLVSIALGGLFLGEKLSKVQWAAVTMAMAGVLAELWTVGELSWIACSLAISFALYGLARKKLSIDPTAALAAETTWMLPVALVVMVYGSTQMDFVFFSHASEFMLPLMLAGIVTVIPLLLYVSGLPGVSLTAAGFAQYIAPSMVFVLAIVWFGEEVPDQRYYTFGLIWLALIVVTIEGMLKYKKTSRKAS</sequence>
<feature type="transmembrane region" description="Helical" evidence="8">
    <location>
        <begin position="152"/>
        <end position="168"/>
    </location>
</feature>
<feature type="transmembrane region" description="Helical" evidence="8">
    <location>
        <begin position="44"/>
        <end position="65"/>
    </location>
</feature>
<dbReference type="InterPro" id="IPR004626">
    <property type="entry name" value="RarD"/>
</dbReference>
<dbReference type="RefSeq" id="WP_386722159.1">
    <property type="nucleotide sequence ID" value="NZ_JBHRSZ010000006.1"/>
</dbReference>
<dbReference type="Pfam" id="PF00892">
    <property type="entry name" value="EamA"/>
    <property type="match status" value="1"/>
</dbReference>
<feature type="domain" description="EamA" evidence="9">
    <location>
        <begin position="11"/>
        <end position="142"/>
    </location>
</feature>
<comment type="subcellular location">
    <subcellularLocation>
        <location evidence="1">Cell membrane</location>
        <topology evidence="1">Multi-pass membrane protein</topology>
    </subcellularLocation>
</comment>
<dbReference type="PANTHER" id="PTHR22911:SF137">
    <property type="entry name" value="SOLUTE CARRIER FAMILY 35 MEMBER G2-RELATED"/>
    <property type="match status" value="1"/>
</dbReference>
<keyword evidence="11" id="KW-1185">Reference proteome</keyword>
<feature type="transmembrane region" description="Helical" evidence="8">
    <location>
        <begin position="269"/>
        <end position="290"/>
    </location>
</feature>